<dbReference type="OrthoDB" id="21221at2759"/>
<keyword evidence="3" id="KW-0378">Hydrolase</keyword>
<dbReference type="Gene3D" id="3.40.30.10">
    <property type="entry name" value="Glutaredoxin"/>
    <property type="match status" value="1"/>
</dbReference>
<dbReference type="PROSITE" id="PS00194">
    <property type="entry name" value="THIOREDOXIN_1"/>
    <property type="match status" value="1"/>
</dbReference>
<evidence type="ECO:0000259" key="6">
    <source>
        <dbReference type="PROSITE" id="PS51858"/>
    </source>
</evidence>
<dbReference type="InterPro" id="IPR013766">
    <property type="entry name" value="Thioredoxin_domain"/>
</dbReference>
<dbReference type="GO" id="GO:0006508">
    <property type="term" value="P:proteolysis"/>
    <property type="evidence" value="ECO:0007669"/>
    <property type="project" value="UniProtKB-KW"/>
</dbReference>
<dbReference type="GO" id="GO:0008233">
    <property type="term" value="F:peptidase activity"/>
    <property type="evidence" value="ECO:0007669"/>
    <property type="project" value="UniProtKB-KW"/>
</dbReference>
<dbReference type="SUPFAM" id="SSF52833">
    <property type="entry name" value="Thioredoxin-like"/>
    <property type="match status" value="1"/>
</dbReference>
<dbReference type="eggNOG" id="KOG0907">
    <property type="taxonomic scope" value="Eukaryota"/>
</dbReference>
<keyword evidence="8" id="KW-1185">Reference proteome</keyword>
<evidence type="ECO:0000256" key="1">
    <source>
        <dbReference type="ARBA" id="ARBA00008140"/>
    </source>
</evidence>
<keyword evidence="2" id="KW-0645">Protease</keyword>
<dbReference type="AlphaFoldDB" id="F0XNK7"/>
<dbReference type="RefSeq" id="XP_014169636.1">
    <property type="nucleotide sequence ID" value="XM_014314161.1"/>
</dbReference>
<dbReference type="EMBL" id="GL629801">
    <property type="protein sequence ID" value="EFX00154.1"/>
    <property type="molecule type" value="Genomic_DNA"/>
</dbReference>
<proteinExistence type="inferred from homology"/>
<dbReference type="Pfam" id="PF05903">
    <property type="entry name" value="Peptidase_C97"/>
    <property type="match status" value="1"/>
</dbReference>
<dbReference type="eggNOG" id="KOG0324">
    <property type="taxonomic scope" value="Eukaryota"/>
</dbReference>
<organism evidence="8">
    <name type="scientific">Grosmannia clavigera (strain kw1407 / UAMH 11150)</name>
    <name type="common">Blue stain fungus</name>
    <name type="synonym">Graphiocladiella clavigera</name>
    <dbReference type="NCBI Taxonomy" id="655863"/>
    <lineage>
        <taxon>Eukaryota</taxon>
        <taxon>Fungi</taxon>
        <taxon>Dikarya</taxon>
        <taxon>Ascomycota</taxon>
        <taxon>Pezizomycotina</taxon>
        <taxon>Sordariomycetes</taxon>
        <taxon>Sordariomycetidae</taxon>
        <taxon>Ophiostomatales</taxon>
        <taxon>Ophiostomataceae</taxon>
        <taxon>Leptographium</taxon>
    </lineage>
</organism>
<dbReference type="PROSITE" id="PS51352">
    <property type="entry name" value="THIOREDOXIN_2"/>
    <property type="match status" value="1"/>
</dbReference>
<accession>F0XNK7</accession>
<dbReference type="InterPro" id="IPR042266">
    <property type="entry name" value="PPPDE_sf"/>
</dbReference>
<dbReference type="InterPro" id="IPR008580">
    <property type="entry name" value="PPPDE_dom"/>
</dbReference>
<evidence type="ECO:0000313" key="7">
    <source>
        <dbReference type="EMBL" id="EFX00154.1"/>
    </source>
</evidence>
<evidence type="ECO:0000259" key="5">
    <source>
        <dbReference type="PROSITE" id="PS51396"/>
    </source>
</evidence>
<dbReference type="InterPro" id="IPR011989">
    <property type="entry name" value="ARM-like"/>
</dbReference>
<dbReference type="Gene3D" id="3.90.1720.30">
    <property type="entry name" value="PPPDE domains"/>
    <property type="match status" value="1"/>
</dbReference>
<evidence type="ECO:0000256" key="2">
    <source>
        <dbReference type="ARBA" id="ARBA00022670"/>
    </source>
</evidence>
<dbReference type="InterPro" id="IPR013535">
    <property type="entry name" value="PUL_dom"/>
</dbReference>
<name>F0XNK7_GROCL</name>
<dbReference type="Gene3D" id="1.25.10.10">
    <property type="entry name" value="Leucine-rich Repeat Variant"/>
    <property type="match status" value="1"/>
</dbReference>
<gene>
    <name evidence="7" type="ORF">CMQ_7156</name>
</gene>
<dbReference type="InParanoid" id="F0XNK7"/>
<evidence type="ECO:0000259" key="4">
    <source>
        <dbReference type="PROSITE" id="PS51352"/>
    </source>
</evidence>
<comment type="similarity">
    <text evidence="1">Belongs to the DeSI family.</text>
</comment>
<dbReference type="SMART" id="SM01179">
    <property type="entry name" value="DUF862"/>
    <property type="match status" value="1"/>
</dbReference>
<protein>
    <submittedName>
        <fullName evidence="7">Thioredoxin protein</fullName>
    </submittedName>
</protein>
<evidence type="ECO:0000313" key="8">
    <source>
        <dbReference type="Proteomes" id="UP000007796"/>
    </source>
</evidence>
<dbReference type="PANTHER" id="PTHR12378:SF7">
    <property type="entry name" value="DESUMOYLATING ISOPEPTIDASE 1"/>
    <property type="match status" value="1"/>
</dbReference>
<dbReference type="GO" id="GO:0070646">
    <property type="term" value="P:protein modification by small protein removal"/>
    <property type="evidence" value="ECO:0007669"/>
    <property type="project" value="TreeGrafter"/>
</dbReference>
<dbReference type="STRING" id="655863.F0XNK7"/>
<dbReference type="PROSITE" id="PS51858">
    <property type="entry name" value="PPPDE"/>
    <property type="match status" value="1"/>
</dbReference>
<dbReference type="Pfam" id="PF00085">
    <property type="entry name" value="Thioredoxin"/>
    <property type="match status" value="1"/>
</dbReference>
<dbReference type="GeneID" id="25980669"/>
<dbReference type="CDD" id="cd02947">
    <property type="entry name" value="TRX_family"/>
    <property type="match status" value="1"/>
</dbReference>
<dbReference type="HOGENOM" id="CLU_033441_0_0_1"/>
<feature type="domain" description="PUL" evidence="5">
    <location>
        <begin position="298"/>
        <end position="574"/>
    </location>
</feature>
<sequence>MDVHLLVYDLSRGLARQMSMGLLGFQLDAVYHTSIEVNGREYVYDGSIIAIAPESSHLGKPMEMIRLGSTSLPMNIIEDYLDSLRPIFTVEAYDLFHHNCNNFSDTLSNFLVGKGIPEHIANMPRAVLETPMGQMLVSQLTQCVNAGRQQNGSILGLQQSAQVPISLTPAPKQAVKNVATPADLSVLLDAARRSCAVIFFTSATCPPCKVLYPVFEELAQEFGGKATLIKVDISLPQASIIASQYSVHATPTFITFVKGQKENEWAGADPAKLRGNLRLLVEMAHPLHPHEKLRLPSFVNPNTKPVIYAKVPPLDKLISKMGDDVSKRSEVKVLKDYLEERTKSGLESAIIPDLGHLSSFVQGSVQSMPSTTLFTVIDLFRCSLSDPRISGIFAETDHKTVCSVLGTVNGNAACPYALRLVTLQMACNFFSTPLFPEEIFKDAKLRAMIVQLVSSSFLDDSHTSVRVAAASLLFNMALANQLARRQDTGISLSEEDQVELAASVVEAISQEETSVDALKGMLSALGHLVYGADLGGDLADLLRALDAEGTILQKKNTFSDEKLITEVGSELLGKGLRRE</sequence>
<dbReference type="Pfam" id="PF08324">
    <property type="entry name" value="PUL"/>
    <property type="match status" value="1"/>
</dbReference>
<evidence type="ECO:0000256" key="3">
    <source>
        <dbReference type="ARBA" id="ARBA00022801"/>
    </source>
</evidence>
<reference evidence="7 8" key="1">
    <citation type="journal article" date="2011" name="Proc. Natl. Acad. Sci. U.S.A.">
        <title>Genome and transcriptome analyses of the mountain pine beetle-fungal symbiont Grosmannia clavigera, a lodgepole pine pathogen.</title>
        <authorList>
            <person name="DiGuistini S."/>
            <person name="Wang Y."/>
            <person name="Liao N.Y."/>
            <person name="Taylor G."/>
            <person name="Tanguay P."/>
            <person name="Feau N."/>
            <person name="Henrissat B."/>
            <person name="Chan S.K."/>
            <person name="Hesse-Orce U."/>
            <person name="Alamouti S.M."/>
            <person name="Tsui C.K.M."/>
            <person name="Docking R.T."/>
            <person name="Levasseur A."/>
            <person name="Haridas S."/>
            <person name="Robertson G."/>
            <person name="Birol I."/>
            <person name="Holt R.A."/>
            <person name="Marra M.A."/>
            <person name="Hamelin R.C."/>
            <person name="Hirst M."/>
            <person name="Jones S.J.M."/>
            <person name="Bohlmann J."/>
            <person name="Breuil C."/>
        </authorList>
    </citation>
    <scope>NUCLEOTIDE SEQUENCE [LARGE SCALE GENOMIC DNA]</scope>
    <source>
        <strain evidence="8">kw1407 / UAMH 11150</strain>
    </source>
</reference>
<dbReference type="PROSITE" id="PS51396">
    <property type="entry name" value="PUL"/>
    <property type="match status" value="1"/>
</dbReference>
<dbReference type="InterPro" id="IPR017937">
    <property type="entry name" value="Thioredoxin_CS"/>
</dbReference>
<dbReference type="Proteomes" id="UP000007796">
    <property type="component" value="Unassembled WGS sequence"/>
</dbReference>
<feature type="domain" description="Thioredoxin" evidence="4">
    <location>
        <begin position="164"/>
        <end position="285"/>
    </location>
</feature>
<feature type="domain" description="PPPDE" evidence="6">
    <location>
        <begin position="1"/>
        <end position="141"/>
    </location>
</feature>
<dbReference type="InterPro" id="IPR036249">
    <property type="entry name" value="Thioredoxin-like_sf"/>
</dbReference>
<dbReference type="PANTHER" id="PTHR12378">
    <property type="entry name" value="DESUMOYLATING ISOPEPTIDASE"/>
    <property type="match status" value="1"/>
</dbReference>